<evidence type="ECO:0000313" key="2">
    <source>
        <dbReference type="EMBL" id="CCD48284.1"/>
    </source>
</evidence>
<proteinExistence type="predicted"/>
<dbReference type="Proteomes" id="UP000008177">
    <property type="component" value="Unplaced contigs"/>
</dbReference>
<dbReference type="AlphaFoldDB" id="G2Y6N2"/>
<protein>
    <submittedName>
        <fullName evidence="2">Uncharacterized protein</fullName>
    </submittedName>
</protein>
<name>G2Y6N2_BOTF4</name>
<accession>G2Y6N2</accession>
<gene>
    <name evidence="2" type="ORF">BofuT4_uP106680.1</name>
</gene>
<dbReference type="InParanoid" id="G2Y6N2"/>
<feature type="region of interest" description="Disordered" evidence="1">
    <location>
        <begin position="44"/>
        <end position="69"/>
    </location>
</feature>
<evidence type="ECO:0000313" key="3">
    <source>
        <dbReference type="Proteomes" id="UP000008177"/>
    </source>
</evidence>
<dbReference type="HOGENOM" id="CLU_2573608_0_0_1"/>
<evidence type="ECO:0000256" key="1">
    <source>
        <dbReference type="SAM" id="MobiDB-lite"/>
    </source>
</evidence>
<organism evidence="2 3">
    <name type="scientific">Botryotinia fuckeliana (strain T4)</name>
    <name type="common">Noble rot fungus</name>
    <name type="synonym">Botrytis cinerea</name>
    <dbReference type="NCBI Taxonomy" id="999810"/>
    <lineage>
        <taxon>Eukaryota</taxon>
        <taxon>Fungi</taxon>
        <taxon>Dikarya</taxon>
        <taxon>Ascomycota</taxon>
        <taxon>Pezizomycotina</taxon>
        <taxon>Leotiomycetes</taxon>
        <taxon>Helotiales</taxon>
        <taxon>Sclerotiniaceae</taxon>
        <taxon>Botrytis</taxon>
    </lineage>
</organism>
<reference evidence="3" key="1">
    <citation type="journal article" date="2011" name="PLoS Genet.">
        <title>Genomic analysis of the necrotrophic fungal pathogens Sclerotinia sclerotiorum and Botrytis cinerea.</title>
        <authorList>
            <person name="Amselem J."/>
            <person name="Cuomo C.A."/>
            <person name="van Kan J.A."/>
            <person name="Viaud M."/>
            <person name="Benito E.P."/>
            <person name="Couloux A."/>
            <person name="Coutinho P.M."/>
            <person name="de Vries R.P."/>
            <person name="Dyer P.S."/>
            <person name="Fillinger S."/>
            <person name="Fournier E."/>
            <person name="Gout L."/>
            <person name="Hahn M."/>
            <person name="Kohn L."/>
            <person name="Lapalu N."/>
            <person name="Plummer K.M."/>
            <person name="Pradier J.M."/>
            <person name="Quevillon E."/>
            <person name="Sharon A."/>
            <person name="Simon A."/>
            <person name="ten Have A."/>
            <person name="Tudzynski B."/>
            <person name="Tudzynski P."/>
            <person name="Wincker P."/>
            <person name="Andrew M."/>
            <person name="Anthouard V."/>
            <person name="Beever R.E."/>
            <person name="Beffa R."/>
            <person name="Benoit I."/>
            <person name="Bouzid O."/>
            <person name="Brault B."/>
            <person name="Chen Z."/>
            <person name="Choquer M."/>
            <person name="Collemare J."/>
            <person name="Cotton P."/>
            <person name="Danchin E.G."/>
            <person name="Da Silva C."/>
            <person name="Gautier A."/>
            <person name="Giraud C."/>
            <person name="Giraud T."/>
            <person name="Gonzalez C."/>
            <person name="Grossetete S."/>
            <person name="Guldener U."/>
            <person name="Henrissat B."/>
            <person name="Howlett B.J."/>
            <person name="Kodira C."/>
            <person name="Kretschmer M."/>
            <person name="Lappartient A."/>
            <person name="Leroch M."/>
            <person name="Levis C."/>
            <person name="Mauceli E."/>
            <person name="Neuveglise C."/>
            <person name="Oeser B."/>
            <person name="Pearson M."/>
            <person name="Poulain J."/>
            <person name="Poussereau N."/>
            <person name="Quesneville H."/>
            <person name="Rascle C."/>
            <person name="Schumacher J."/>
            <person name="Segurens B."/>
            <person name="Sexton A."/>
            <person name="Silva E."/>
            <person name="Sirven C."/>
            <person name="Soanes D.M."/>
            <person name="Talbot N.J."/>
            <person name="Templeton M."/>
            <person name="Yandava C."/>
            <person name="Yarden O."/>
            <person name="Zeng Q."/>
            <person name="Rollins J.A."/>
            <person name="Lebrun M.H."/>
            <person name="Dickman M."/>
        </authorList>
    </citation>
    <scope>NUCLEOTIDE SEQUENCE [LARGE SCALE GENOMIC DNA]</scope>
    <source>
        <strain evidence="3">T4</strain>
    </source>
</reference>
<dbReference type="EMBL" id="FQ790293">
    <property type="protein sequence ID" value="CCD48284.1"/>
    <property type="molecule type" value="Genomic_DNA"/>
</dbReference>
<sequence>MMISQVSKDDTWRSDLLWTNGCETGWRREPFDVEALRSSTTSRIGLREHDSKLQPSTESPRERDVSKSQRSHISLIWIWLG</sequence>